<dbReference type="Proteomes" id="UP001596037">
    <property type="component" value="Unassembled WGS sequence"/>
</dbReference>
<name>A0ABW0NG45_9BURK</name>
<dbReference type="RefSeq" id="WP_376850146.1">
    <property type="nucleotide sequence ID" value="NZ_JBHSMF010000006.1"/>
</dbReference>
<keyword evidence="2" id="KW-1185">Reference proteome</keyword>
<evidence type="ECO:0008006" key="3">
    <source>
        <dbReference type="Google" id="ProtNLM"/>
    </source>
</evidence>
<evidence type="ECO:0000313" key="1">
    <source>
        <dbReference type="EMBL" id="MFC5498083.1"/>
    </source>
</evidence>
<proteinExistence type="predicted"/>
<organism evidence="1 2">
    <name type="scientific">Caenimonas terrae</name>
    <dbReference type="NCBI Taxonomy" id="696074"/>
    <lineage>
        <taxon>Bacteria</taxon>
        <taxon>Pseudomonadati</taxon>
        <taxon>Pseudomonadota</taxon>
        <taxon>Betaproteobacteria</taxon>
        <taxon>Burkholderiales</taxon>
        <taxon>Comamonadaceae</taxon>
        <taxon>Caenimonas</taxon>
    </lineage>
</organism>
<evidence type="ECO:0000313" key="2">
    <source>
        <dbReference type="Proteomes" id="UP001596037"/>
    </source>
</evidence>
<protein>
    <recommendedName>
        <fullName evidence="3">DUF4286 family protein</fullName>
    </recommendedName>
</protein>
<comment type="caution">
    <text evidence="1">The sequence shown here is derived from an EMBL/GenBank/DDBJ whole genome shotgun (WGS) entry which is preliminary data.</text>
</comment>
<sequence>MIAQWLFPTPYCLFVRLSIRRERYLLFKQLASKVAFAYQQHSRRMRWMAYATVAGPENYVYIMMPMPDLADMDSMPSLDLVLQDVYGAEGAVLLEKFQECVLHMETFVLNRVNDKVEPTERKQPPPYLYYLTLKARPSRMGQLLESVQQLGAATTGSQMFCYATFAGPIRLHAFTMGGTIAELGEIATLERRVVEHYGQEEGRKVIERIHDSLVDIEVSILRYIGHLD</sequence>
<reference evidence="2" key="1">
    <citation type="journal article" date="2019" name="Int. J. Syst. Evol. Microbiol.">
        <title>The Global Catalogue of Microorganisms (GCM) 10K type strain sequencing project: providing services to taxonomists for standard genome sequencing and annotation.</title>
        <authorList>
            <consortium name="The Broad Institute Genomics Platform"/>
            <consortium name="The Broad Institute Genome Sequencing Center for Infectious Disease"/>
            <person name="Wu L."/>
            <person name="Ma J."/>
        </authorList>
    </citation>
    <scope>NUCLEOTIDE SEQUENCE [LARGE SCALE GENOMIC DNA]</scope>
    <source>
        <strain evidence="2">CCUG 57401</strain>
    </source>
</reference>
<accession>A0ABW0NG45</accession>
<gene>
    <name evidence="1" type="ORF">ACFPOE_11105</name>
</gene>
<dbReference type="EMBL" id="JBHSMF010000006">
    <property type="protein sequence ID" value="MFC5498083.1"/>
    <property type="molecule type" value="Genomic_DNA"/>
</dbReference>